<evidence type="ECO:0000256" key="4">
    <source>
        <dbReference type="ARBA" id="ARBA00023212"/>
    </source>
</evidence>
<keyword evidence="3" id="KW-0970">Cilium biogenesis/degradation</keyword>
<feature type="non-terminal residue" evidence="6">
    <location>
        <position position="1"/>
    </location>
</feature>
<sequence length="248" mass="28495">MNRKQPGRVFTYIEGDTNCFVKDLDYFMTDSPNEEPSQLALGINNIRKRRGGQSRLRISEDDYLPKANIINRKPTPDDIRTNHLATLPHQTMYIMADLSDRVDHATAGLVLLPQPTNERVLCMVRVYSNGTIVIEPDFNSGKMAYLVETGNLNNEVYHYYLEHGSMAIHKDDLVKEKKLLNEVRLRKQTHLAQLVGNYFEKPLPGALRLNLYGEIVSGKNFEYDELYVYYCLDLPESWRAEASMVFSG</sequence>
<keyword evidence="4" id="KW-0206">Cytoskeleton</keyword>
<reference evidence="6" key="1">
    <citation type="submission" date="2021-02" db="EMBL/GenBank/DDBJ databases">
        <authorList>
            <person name="Nowell W R."/>
        </authorList>
    </citation>
    <scope>NUCLEOTIDE SEQUENCE</scope>
</reference>
<evidence type="ECO:0000313" key="7">
    <source>
        <dbReference type="Proteomes" id="UP000681720"/>
    </source>
</evidence>
<evidence type="ECO:0000256" key="5">
    <source>
        <dbReference type="ARBA" id="ARBA00023273"/>
    </source>
</evidence>
<name>A0A8S3F367_9BILA</name>
<dbReference type="GO" id="GO:0005929">
    <property type="term" value="C:cilium"/>
    <property type="evidence" value="ECO:0007669"/>
    <property type="project" value="UniProtKB-ARBA"/>
</dbReference>
<dbReference type="PROSITE" id="PS51381">
    <property type="entry name" value="C2_B9"/>
    <property type="match status" value="1"/>
</dbReference>
<dbReference type="GO" id="GO:0030030">
    <property type="term" value="P:cell projection organization"/>
    <property type="evidence" value="ECO:0007669"/>
    <property type="project" value="UniProtKB-KW"/>
</dbReference>
<evidence type="ECO:0000256" key="3">
    <source>
        <dbReference type="ARBA" id="ARBA00022794"/>
    </source>
</evidence>
<evidence type="ECO:0000256" key="2">
    <source>
        <dbReference type="ARBA" id="ARBA00022490"/>
    </source>
</evidence>
<comment type="subcellular location">
    <subcellularLocation>
        <location evidence="1">Cytoplasm</location>
        <location evidence="1">Cytoskeleton</location>
        <location evidence="1">Cilium basal body</location>
    </subcellularLocation>
</comment>
<evidence type="ECO:0000313" key="6">
    <source>
        <dbReference type="EMBL" id="CAF5100521.1"/>
    </source>
</evidence>
<protein>
    <submittedName>
        <fullName evidence="6">Uncharacterized protein</fullName>
    </submittedName>
</protein>
<dbReference type="EMBL" id="CAJOBJ010254596">
    <property type="protein sequence ID" value="CAF5100521.1"/>
    <property type="molecule type" value="Genomic_DNA"/>
</dbReference>
<keyword evidence="5" id="KW-0966">Cell projection</keyword>
<dbReference type="AlphaFoldDB" id="A0A8S3F367"/>
<evidence type="ECO:0000256" key="1">
    <source>
        <dbReference type="ARBA" id="ARBA00004120"/>
    </source>
</evidence>
<organism evidence="6 7">
    <name type="scientific">Rotaria magnacalcarata</name>
    <dbReference type="NCBI Taxonomy" id="392030"/>
    <lineage>
        <taxon>Eukaryota</taxon>
        <taxon>Metazoa</taxon>
        <taxon>Spiralia</taxon>
        <taxon>Gnathifera</taxon>
        <taxon>Rotifera</taxon>
        <taxon>Eurotatoria</taxon>
        <taxon>Bdelloidea</taxon>
        <taxon>Philodinida</taxon>
        <taxon>Philodinidae</taxon>
        <taxon>Rotaria</taxon>
    </lineage>
</organism>
<dbReference type="InterPro" id="IPR010796">
    <property type="entry name" value="C2_B9-type_dom"/>
</dbReference>
<comment type="caution">
    <text evidence="6">The sequence shown here is derived from an EMBL/GenBank/DDBJ whole genome shotgun (WGS) entry which is preliminary data.</text>
</comment>
<keyword evidence="2" id="KW-0963">Cytoplasm</keyword>
<proteinExistence type="predicted"/>
<gene>
    <name evidence="6" type="ORF">GIL414_LOCUS62705</name>
</gene>
<accession>A0A8S3F367</accession>
<dbReference type="Proteomes" id="UP000681720">
    <property type="component" value="Unassembled WGS sequence"/>
</dbReference>